<dbReference type="Gene3D" id="3.30.470.20">
    <property type="entry name" value="ATP-grasp fold, B domain"/>
    <property type="match status" value="1"/>
</dbReference>
<keyword evidence="3" id="KW-1185">Reference proteome</keyword>
<sequence length="381" mass="44529">MKSIKEYLYYFIKVNSEKSHRDYYRNYYTKYLDMYMSCEEKKSANTIKNEMRILKKYWNVYPFQYFRYNLYKKDCTLSIEEMKDYIPDFFAYYLLFPKSFKDRNILCEDKKLMHIVNVGLKISQPNTLFFTENNTILSSSLDFINTTKCYNLIQKSNANKIFVKPTFGVGGKGIKVFNKNNNIFLDSSSNTPLDENYISEIAKNNYIVQEGVNQHMDINKIYPYAINTFRIITEYNQGKEPKIIFSLLRMGCGGMQIDNASSGGIYIKINSESGLLGDEAIADDRKTYIKHPDTLFLFSNYKIPFWNEIIKFAKDVALKYSPIKYIGWDIAYSESGPVLIEGNNGPGIEIIQDHFGGVRKEFDINNPNDFWFSKSYGLKDL</sequence>
<evidence type="ECO:0000313" key="3">
    <source>
        <dbReference type="Proteomes" id="UP000533637"/>
    </source>
</evidence>
<gene>
    <name evidence="2" type="ORF">GGQ57_001433</name>
</gene>
<dbReference type="InterPro" id="IPR039523">
    <property type="entry name" value="RimK-rel_E_lig_ATP-grasp"/>
</dbReference>
<organism evidence="2 3">
    <name type="scientific">Parabacteroides faecis</name>
    <dbReference type="NCBI Taxonomy" id="1217282"/>
    <lineage>
        <taxon>Bacteria</taxon>
        <taxon>Pseudomonadati</taxon>
        <taxon>Bacteroidota</taxon>
        <taxon>Bacteroidia</taxon>
        <taxon>Bacteroidales</taxon>
        <taxon>Tannerellaceae</taxon>
        <taxon>Parabacteroides</taxon>
    </lineage>
</organism>
<evidence type="ECO:0000313" key="2">
    <source>
        <dbReference type="EMBL" id="MBB4621539.1"/>
    </source>
</evidence>
<dbReference type="Proteomes" id="UP000533637">
    <property type="component" value="Unassembled WGS sequence"/>
</dbReference>
<proteinExistence type="predicted"/>
<dbReference type="EMBL" id="JACHOC010000002">
    <property type="protein sequence ID" value="MBB4621539.1"/>
    <property type="molecule type" value="Genomic_DNA"/>
</dbReference>
<comment type="caution">
    <text evidence="2">The sequence shown here is derived from an EMBL/GenBank/DDBJ whole genome shotgun (WGS) entry which is preliminary data.</text>
</comment>
<accession>A0ABR6KL37</accession>
<feature type="domain" description="Alpha-L-glutamate ligase-related protein ATP-grasp" evidence="1">
    <location>
        <begin position="106"/>
        <end position="352"/>
    </location>
</feature>
<dbReference type="RefSeq" id="WP_183669835.1">
    <property type="nucleotide sequence ID" value="NZ_BMPB01000002.1"/>
</dbReference>
<evidence type="ECO:0000259" key="1">
    <source>
        <dbReference type="Pfam" id="PF14397"/>
    </source>
</evidence>
<dbReference type="SUPFAM" id="SSF56059">
    <property type="entry name" value="Glutathione synthetase ATP-binding domain-like"/>
    <property type="match status" value="1"/>
</dbReference>
<name>A0ABR6KL37_9BACT</name>
<dbReference type="Pfam" id="PF14397">
    <property type="entry name" value="ATPgrasp_ST"/>
    <property type="match status" value="1"/>
</dbReference>
<reference evidence="2 3" key="1">
    <citation type="submission" date="2020-08" db="EMBL/GenBank/DDBJ databases">
        <title>Genomic Encyclopedia of Type Strains, Phase IV (KMG-IV): sequencing the most valuable type-strain genomes for metagenomic binning, comparative biology and taxonomic classification.</title>
        <authorList>
            <person name="Goeker M."/>
        </authorList>
    </citation>
    <scope>NUCLEOTIDE SEQUENCE [LARGE SCALE GENOMIC DNA]</scope>
    <source>
        <strain evidence="2 3">DSM 102983</strain>
    </source>
</reference>
<protein>
    <recommendedName>
        <fullName evidence="1">Alpha-L-glutamate ligase-related protein ATP-grasp domain-containing protein</fullName>
    </recommendedName>
</protein>